<evidence type="ECO:0000256" key="5">
    <source>
        <dbReference type="ARBA" id="ARBA00022670"/>
    </source>
</evidence>
<keyword evidence="12 13" id="KW-0472">Membrane</keyword>
<dbReference type="RefSeq" id="WP_258821059.1">
    <property type="nucleotide sequence ID" value="NZ_JANUHB010000001.1"/>
</dbReference>
<evidence type="ECO:0000256" key="6">
    <source>
        <dbReference type="ARBA" id="ARBA00022692"/>
    </source>
</evidence>
<evidence type="ECO:0000256" key="10">
    <source>
        <dbReference type="ARBA" id="ARBA00022989"/>
    </source>
</evidence>
<protein>
    <submittedName>
        <fullName evidence="14">Site-2 protease family protein</fullName>
    </submittedName>
</protein>
<evidence type="ECO:0000256" key="13">
    <source>
        <dbReference type="SAM" id="Phobius"/>
    </source>
</evidence>
<reference evidence="14 15" key="1">
    <citation type="submission" date="2022-08" db="EMBL/GenBank/DDBJ databases">
        <title>Reclassification of Massilia species as members of the genera Telluria, Duganella, Pseudoduganella, Mokoshia gen. nov. and Zemynaea gen. nov. using orthogonal and non-orthogonal genome-based approaches.</title>
        <authorList>
            <person name="Bowman J.P."/>
        </authorList>
    </citation>
    <scope>NUCLEOTIDE SEQUENCE [LARGE SCALE GENOMIC DNA]</scope>
    <source>
        <strain evidence="14 15">JCM 31605</strain>
    </source>
</reference>
<dbReference type="Proteomes" id="UP001206126">
    <property type="component" value="Unassembled WGS sequence"/>
</dbReference>
<keyword evidence="5 14" id="KW-0645">Protease</keyword>
<accession>A0ABT2DA02</accession>
<keyword evidence="11" id="KW-0482">Metalloprotease</keyword>
<evidence type="ECO:0000256" key="3">
    <source>
        <dbReference type="ARBA" id="ARBA00007931"/>
    </source>
</evidence>
<comment type="caution">
    <text evidence="14">The sequence shown here is derived from an EMBL/GenBank/DDBJ whole genome shotgun (WGS) entry which is preliminary data.</text>
</comment>
<evidence type="ECO:0000256" key="8">
    <source>
        <dbReference type="ARBA" id="ARBA00022801"/>
    </source>
</evidence>
<dbReference type="CDD" id="cd06158">
    <property type="entry name" value="S2P-M50_like_1"/>
    <property type="match status" value="1"/>
</dbReference>
<keyword evidence="6 13" id="KW-0812">Transmembrane</keyword>
<keyword evidence="7" id="KW-0479">Metal-binding</keyword>
<dbReference type="PANTHER" id="PTHR35864:SF1">
    <property type="entry name" value="ZINC METALLOPROTEASE YWHC-RELATED"/>
    <property type="match status" value="1"/>
</dbReference>
<evidence type="ECO:0000256" key="1">
    <source>
        <dbReference type="ARBA" id="ARBA00001947"/>
    </source>
</evidence>
<dbReference type="GO" id="GO:0008233">
    <property type="term" value="F:peptidase activity"/>
    <property type="evidence" value="ECO:0007669"/>
    <property type="project" value="UniProtKB-KW"/>
</dbReference>
<keyword evidence="8" id="KW-0378">Hydrolase</keyword>
<evidence type="ECO:0000313" key="14">
    <source>
        <dbReference type="EMBL" id="MCS0807288.1"/>
    </source>
</evidence>
<dbReference type="PANTHER" id="PTHR35864">
    <property type="entry name" value="ZINC METALLOPROTEASE MJ0611-RELATED"/>
    <property type="match status" value="1"/>
</dbReference>
<feature type="transmembrane region" description="Helical" evidence="13">
    <location>
        <begin position="175"/>
        <end position="196"/>
    </location>
</feature>
<evidence type="ECO:0000256" key="12">
    <source>
        <dbReference type="ARBA" id="ARBA00023136"/>
    </source>
</evidence>
<proteinExistence type="inferred from homology"/>
<comment type="subcellular location">
    <subcellularLocation>
        <location evidence="2">Cell membrane</location>
        <topology evidence="2">Multi-pass membrane protein</topology>
    </subcellularLocation>
</comment>
<evidence type="ECO:0000256" key="7">
    <source>
        <dbReference type="ARBA" id="ARBA00022723"/>
    </source>
</evidence>
<feature type="transmembrane region" description="Helical" evidence="13">
    <location>
        <begin position="55"/>
        <end position="76"/>
    </location>
</feature>
<evidence type="ECO:0000256" key="9">
    <source>
        <dbReference type="ARBA" id="ARBA00022833"/>
    </source>
</evidence>
<gene>
    <name evidence="14" type="ORF">NX774_05050</name>
</gene>
<evidence type="ECO:0000256" key="2">
    <source>
        <dbReference type="ARBA" id="ARBA00004651"/>
    </source>
</evidence>
<dbReference type="InterPro" id="IPR044537">
    <property type="entry name" value="Rip2-like"/>
</dbReference>
<name>A0ABT2DA02_9BURK</name>
<keyword evidence="10 13" id="KW-1133">Transmembrane helix</keyword>
<comment type="similarity">
    <text evidence="3">Belongs to the peptidase M50B family.</text>
</comment>
<keyword evidence="9" id="KW-0862">Zinc</keyword>
<dbReference type="EMBL" id="JANUHB010000001">
    <property type="protein sequence ID" value="MCS0807288.1"/>
    <property type="molecule type" value="Genomic_DNA"/>
</dbReference>
<keyword evidence="4" id="KW-1003">Cell membrane</keyword>
<comment type="cofactor">
    <cofactor evidence="1">
        <name>Zn(2+)</name>
        <dbReference type="ChEBI" id="CHEBI:29105"/>
    </cofactor>
</comment>
<feature type="transmembrane region" description="Helical" evidence="13">
    <location>
        <begin position="135"/>
        <end position="154"/>
    </location>
</feature>
<keyword evidence="15" id="KW-1185">Reference proteome</keyword>
<evidence type="ECO:0000313" key="15">
    <source>
        <dbReference type="Proteomes" id="UP001206126"/>
    </source>
</evidence>
<sequence>MDELIRTIAVYALPLLFAITLHEAAHGYVANYFGDKTAYVAGRVSLDPFKHIDPVGTVLMPLLLYFISHGSFMFGYAKPVPVNFGNLRNPRKQSAFVAIAGPGSNLLMALGWLIVGLLVAAYSGPDGFLFEVSRAGIRINLIFFALNLVPIPPLDGGRVVTSILPPRLGYQFAQLEPYGFFIVMALLVTHVLDFWLAGVSNLGYGLINLIASPLQLILT</sequence>
<evidence type="ECO:0000256" key="11">
    <source>
        <dbReference type="ARBA" id="ARBA00023049"/>
    </source>
</evidence>
<organism evidence="14 15">
    <name type="scientific">Massilia agilis</name>
    <dbReference type="NCBI Taxonomy" id="1811226"/>
    <lineage>
        <taxon>Bacteria</taxon>
        <taxon>Pseudomonadati</taxon>
        <taxon>Pseudomonadota</taxon>
        <taxon>Betaproteobacteria</taxon>
        <taxon>Burkholderiales</taxon>
        <taxon>Oxalobacteraceae</taxon>
        <taxon>Telluria group</taxon>
        <taxon>Massilia</taxon>
    </lineage>
</organism>
<evidence type="ECO:0000256" key="4">
    <source>
        <dbReference type="ARBA" id="ARBA00022475"/>
    </source>
</evidence>
<feature type="transmembrane region" description="Helical" evidence="13">
    <location>
        <begin position="96"/>
        <end position="123"/>
    </location>
</feature>
<dbReference type="GO" id="GO:0006508">
    <property type="term" value="P:proteolysis"/>
    <property type="evidence" value="ECO:0007669"/>
    <property type="project" value="UniProtKB-KW"/>
</dbReference>
<dbReference type="InterPro" id="IPR052348">
    <property type="entry name" value="Metallopeptidase_M50B"/>
</dbReference>